<dbReference type="InterPro" id="IPR052761">
    <property type="entry name" value="Fungal_Detox/Toxin_TFs"/>
</dbReference>
<dbReference type="PANTHER" id="PTHR47425:SF2">
    <property type="entry name" value="FARB-RELATED"/>
    <property type="match status" value="1"/>
</dbReference>
<protein>
    <submittedName>
        <fullName evidence="2">Uncharacterized protein</fullName>
    </submittedName>
</protein>
<dbReference type="Proteomes" id="UP001595075">
    <property type="component" value="Unassembled WGS sequence"/>
</dbReference>
<feature type="region of interest" description="Disordered" evidence="1">
    <location>
        <begin position="1"/>
        <end position="60"/>
    </location>
</feature>
<gene>
    <name evidence="2" type="ORF">VTL71DRAFT_6863</name>
</gene>
<name>A0ABR4BWI8_9HELO</name>
<evidence type="ECO:0000256" key="1">
    <source>
        <dbReference type="SAM" id="MobiDB-lite"/>
    </source>
</evidence>
<evidence type="ECO:0000313" key="3">
    <source>
        <dbReference type="Proteomes" id="UP001595075"/>
    </source>
</evidence>
<dbReference type="PANTHER" id="PTHR47425">
    <property type="entry name" value="FARB-RELATED"/>
    <property type="match status" value="1"/>
</dbReference>
<accession>A0ABR4BWI8</accession>
<keyword evidence="3" id="KW-1185">Reference proteome</keyword>
<organism evidence="2 3">
    <name type="scientific">Oculimacula yallundae</name>
    <dbReference type="NCBI Taxonomy" id="86028"/>
    <lineage>
        <taxon>Eukaryota</taxon>
        <taxon>Fungi</taxon>
        <taxon>Dikarya</taxon>
        <taxon>Ascomycota</taxon>
        <taxon>Pezizomycotina</taxon>
        <taxon>Leotiomycetes</taxon>
        <taxon>Helotiales</taxon>
        <taxon>Ploettnerulaceae</taxon>
        <taxon>Oculimacula</taxon>
    </lineage>
</organism>
<sequence length="250" mass="28607">MNSFFAQKRYRDSNDPRSKNDPSTTNLRLSQPTQERPSLQQASSNTSIENDSQFQTMSCSDGWSDDNDISDIFKEALKDYSLINLPPQAGESSALGVESQVDDSTVLRDAALRERFYREVEIFRPFPKHIKIEEVIYLRSRNALSLPPLRLRWELMQSFAKNGNWQIPRSNLEEAQAALRATVNYNPMEPIKTTSFLLFQAIMLAGLTTVDLKFVKEAGYSSKEEAQPLFFNRVKVRKTVPLSEQPSQLF</sequence>
<comment type="caution">
    <text evidence="2">The sequence shown here is derived from an EMBL/GenBank/DDBJ whole genome shotgun (WGS) entry which is preliminary data.</text>
</comment>
<feature type="compositionally biased region" description="Basic and acidic residues" evidence="1">
    <location>
        <begin position="9"/>
        <end position="20"/>
    </location>
</feature>
<evidence type="ECO:0000313" key="2">
    <source>
        <dbReference type="EMBL" id="KAL2061486.1"/>
    </source>
</evidence>
<feature type="compositionally biased region" description="Polar residues" evidence="1">
    <location>
        <begin position="21"/>
        <end position="60"/>
    </location>
</feature>
<proteinExistence type="predicted"/>
<dbReference type="EMBL" id="JAZHXI010000018">
    <property type="protein sequence ID" value="KAL2061486.1"/>
    <property type="molecule type" value="Genomic_DNA"/>
</dbReference>
<reference evidence="2 3" key="1">
    <citation type="journal article" date="2024" name="Commun. Biol.">
        <title>Comparative genomic analysis of thermophilic fungi reveals convergent evolutionary adaptations and gene losses.</title>
        <authorList>
            <person name="Steindorff A.S."/>
            <person name="Aguilar-Pontes M.V."/>
            <person name="Robinson A.J."/>
            <person name="Andreopoulos B."/>
            <person name="LaButti K."/>
            <person name="Kuo A."/>
            <person name="Mondo S."/>
            <person name="Riley R."/>
            <person name="Otillar R."/>
            <person name="Haridas S."/>
            <person name="Lipzen A."/>
            <person name="Grimwood J."/>
            <person name="Schmutz J."/>
            <person name="Clum A."/>
            <person name="Reid I.D."/>
            <person name="Moisan M.C."/>
            <person name="Butler G."/>
            <person name="Nguyen T.T.M."/>
            <person name="Dewar K."/>
            <person name="Conant G."/>
            <person name="Drula E."/>
            <person name="Henrissat B."/>
            <person name="Hansel C."/>
            <person name="Singer S."/>
            <person name="Hutchinson M.I."/>
            <person name="de Vries R.P."/>
            <person name="Natvig D.O."/>
            <person name="Powell A.J."/>
            <person name="Tsang A."/>
            <person name="Grigoriev I.V."/>
        </authorList>
    </citation>
    <scope>NUCLEOTIDE SEQUENCE [LARGE SCALE GENOMIC DNA]</scope>
    <source>
        <strain evidence="2 3">CBS 494.80</strain>
    </source>
</reference>